<dbReference type="EMBL" id="JBBHLL010000018">
    <property type="protein sequence ID" value="KAK7830351.1"/>
    <property type="molecule type" value="Genomic_DNA"/>
</dbReference>
<evidence type="ECO:0000313" key="7">
    <source>
        <dbReference type="EMBL" id="KAK7830351.1"/>
    </source>
</evidence>
<dbReference type="SMART" id="SM00209">
    <property type="entry name" value="TSP1"/>
    <property type="match status" value="4"/>
</dbReference>
<dbReference type="PANTHER" id="PTHR13723">
    <property type="entry name" value="ADAMTS A DISINTEGRIN AND METALLOPROTEASE WITH THROMBOSPONDIN MOTIFS PROTEASE"/>
    <property type="match status" value="1"/>
</dbReference>
<dbReference type="AlphaFoldDB" id="A0AAW0JVT5"/>
<dbReference type="FunFam" id="2.20.100.10:FF:000088">
    <property type="entry name" value="A disintegrin and metalloproteinase with thrombospondin motifs 18"/>
    <property type="match status" value="1"/>
</dbReference>
<dbReference type="Proteomes" id="UP001488838">
    <property type="component" value="Unassembled WGS sequence"/>
</dbReference>
<dbReference type="FunFam" id="2.20.100.10:FF:000066">
    <property type="entry name" value="A disintegrin and metalloproteinase with thrombospondin motifs 18"/>
    <property type="match status" value="1"/>
</dbReference>
<keyword evidence="6" id="KW-1015">Disulfide bond</keyword>
<comment type="subcellular location">
    <subcellularLocation>
        <location evidence="1">Secreted</location>
    </subcellularLocation>
</comment>
<dbReference type="PROSITE" id="PS50092">
    <property type="entry name" value="TSP1"/>
    <property type="match status" value="4"/>
</dbReference>
<reference evidence="7 8" key="1">
    <citation type="journal article" date="2023" name="bioRxiv">
        <title>Conserved and derived expression patterns and positive selection on dental genes reveal complex evolutionary context of ever-growing rodent molars.</title>
        <authorList>
            <person name="Calamari Z.T."/>
            <person name="Song A."/>
            <person name="Cohen E."/>
            <person name="Akter M."/>
            <person name="Roy R.D."/>
            <person name="Hallikas O."/>
            <person name="Christensen M.M."/>
            <person name="Li P."/>
            <person name="Marangoni P."/>
            <person name="Jernvall J."/>
            <person name="Klein O.D."/>
        </authorList>
    </citation>
    <scope>NUCLEOTIDE SEQUENCE [LARGE SCALE GENOMIC DNA]</scope>
    <source>
        <strain evidence="7">V071</strain>
    </source>
</reference>
<evidence type="ECO:0000256" key="4">
    <source>
        <dbReference type="ARBA" id="ARBA00022737"/>
    </source>
</evidence>
<evidence type="ECO:0000256" key="5">
    <source>
        <dbReference type="ARBA" id="ARBA00023145"/>
    </source>
</evidence>
<name>A0AAW0JVT5_MYOGA</name>
<dbReference type="PANTHER" id="PTHR13723:SF167">
    <property type="entry name" value="A DISINTEGRIN AND METALLOPROTEINASE WITH THROMBOSPONDIN MOTIFS 18"/>
    <property type="match status" value="1"/>
</dbReference>
<dbReference type="Pfam" id="PF19030">
    <property type="entry name" value="TSP1_ADAMTS"/>
    <property type="match status" value="4"/>
</dbReference>
<keyword evidence="2" id="KW-0964">Secreted</keyword>
<gene>
    <name evidence="7" type="ORF">U0070_018859</name>
</gene>
<dbReference type="InterPro" id="IPR000884">
    <property type="entry name" value="TSP1_rpt"/>
</dbReference>
<keyword evidence="5" id="KW-0865">Zymogen</keyword>
<accession>A0AAW0JVT5</accession>
<evidence type="ECO:0000256" key="3">
    <source>
        <dbReference type="ARBA" id="ARBA00022729"/>
    </source>
</evidence>
<proteinExistence type="predicted"/>
<organism evidence="7 8">
    <name type="scientific">Myodes glareolus</name>
    <name type="common">Bank vole</name>
    <name type="synonym">Clethrionomys glareolus</name>
    <dbReference type="NCBI Taxonomy" id="447135"/>
    <lineage>
        <taxon>Eukaryota</taxon>
        <taxon>Metazoa</taxon>
        <taxon>Chordata</taxon>
        <taxon>Craniata</taxon>
        <taxon>Vertebrata</taxon>
        <taxon>Euteleostomi</taxon>
        <taxon>Mammalia</taxon>
        <taxon>Eutheria</taxon>
        <taxon>Euarchontoglires</taxon>
        <taxon>Glires</taxon>
        <taxon>Rodentia</taxon>
        <taxon>Myomorpha</taxon>
        <taxon>Muroidea</taxon>
        <taxon>Cricetidae</taxon>
        <taxon>Arvicolinae</taxon>
        <taxon>Myodes</taxon>
    </lineage>
</organism>
<evidence type="ECO:0000256" key="6">
    <source>
        <dbReference type="ARBA" id="ARBA00023157"/>
    </source>
</evidence>
<evidence type="ECO:0000313" key="8">
    <source>
        <dbReference type="Proteomes" id="UP001488838"/>
    </source>
</evidence>
<dbReference type="FunFam" id="2.20.100.10:FF:000009">
    <property type="entry name" value="ADAMTS-like protein 3 isoform A"/>
    <property type="match status" value="1"/>
</dbReference>
<dbReference type="InterPro" id="IPR036383">
    <property type="entry name" value="TSP1_rpt_sf"/>
</dbReference>
<evidence type="ECO:0000256" key="2">
    <source>
        <dbReference type="ARBA" id="ARBA00022525"/>
    </source>
</evidence>
<dbReference type="InterPro" id="IPR050439">
    <property type="entry name" value="ADAMTS_ADAMTS-like"/>
</dbReference>
<keyword evidence="4" id="KW-0677">Repeat</keyword>
<dbReference type="FunFam" id="2.20.100.10:FF:000005">
    <property type="entry name" value="ADAM metallopeptidase with thrombospondin type 1 motif 9"/>
    <property type="match status" value="1"/>
</dbReference>
<keyword evidence="8" id="KW-1185">Reference proteome</keyword>
<dbReference type="GO" id="GO:0005576">
    <property type="term" value="C:extracellular region"/>
    <property type="evidence" value="ECO:0007669"/>
    <property type="project" value="UniProtKB-SubCell"/>
</dbReference>
<dbReference type="SUPFAM" id="SSF82895">
    <property type="entry name" value="TSP-1 type 1 repeat"/>
    <property type="match status" value="4"/>
</dbReference>
<keyword evidence="3" id="KW-0732">Signal</keyword>
<evidence type="ECO:0000256" key="1">
    <source>
        <dbReference type="ARBA" id="ARBA00004613"/>
    </source>
</evidence>
<protein>
    <submittedName>
        <fullName evidence="7">Uncharacterized protein</fullName>
    </submittedName>
</protein>
<dbReference type="Gene3D" id="2.20.100.10">
    <property type="entry name" value="Thrombospondin type-1 (TSP1) repeat"/>
    <property type="match status" value="4"/>
</dbReference>
<comment type="caution">
    <text evidence="7">The sequence shown here is derived from an EMBL/GenBank/DDBJ whole genome shotgun (WGS) entry which is preliminary data.</text>
</comment>
<sequence>MFNKISAVPGVGLRISPILPFLIQILTQGKNPGIAWKYTLPKVMNVTQPTPKRFHHTWHTEQSDCSVSCGGGEWSVCSKSCAGGQQSRKIQCVQKKPFQKEEAVLHSLCPVSTPTQVQVCNSHACPPEWSPGPWSQCSKTCGRGVRRREVLCKNSAAETVSESLCSGSPRPESQEGCVLGRCPKNNRLQWVATSWSECSATCGLGVRKRELTCSEKTLQGKLIPFPERRCRNLKKPNLELEETCNRRACPVYGMVAGWYSSPWQQCTVTCGGGVQTRSVHCVQQGRPSSSCLLHQKPPVLRACNTNFCPAPEKRGKGSYAPSFPPVLRKIFRSSL</sequence>